<dbReference type="RefSeq" id="WP_119483683.1">
    <property type="nucleotide sequence ID" value="NZ_QXTG01000003.1"/>
</dbReference>
<evidence type="ECO:0000256" key="2">
    <source>
        <dbReference type="ARBA" id="ARBA00022679"/>
    </source>
</evidence>
<dbReference type="SUPFAM" id="SSF53756">
    <property type="entry name" value="UDP-Glycosyltransferase/glycogen phosphorylase"/>
    <property type="match status" value="1"/>
</dbReference>
<evidence type="ECO:0000256" key="1">
    <source>
        <dbReference type="ARBA" id="ARBA00022676"/>
    </source>
</evidence>
<dbReference type="InterPro" id="IPR001296">
    <property type="entry name" value="Glyco_trans_1"/>
</dbReference>
<keyword evidence="2 5" id="KW-0808">Transferase</keyword>
<dbReference type="Pfam" id="PF00534">
    <property type="entry name" value="Glycos_transf_1"/>
    <property type="match status" value="1"/>
</dbReference>
<dbReference type="PANTHER" id="PTHR46401:SF2">
    <property type="entry name" value="GLYCOSYLTRANSFERASE WBBK-RELATED"/>
    <property type="match status" value="1"/>
</dbReference>
<comment type="caution">
    <text evidence="5">The sequence shown here is derived from an EMBL/GenBank/DDBJ whole genome shotgun (WGS) entry which is preliminary data.</text>
</comment>
<evidence type="ECO:0000259" key="4">
    <source>
        <dbReference type="Pfam" id="PF13579"/>
    </source>
</evidence>
<name>A0A3A1U1X6_9MICO</name>
<accession>A0A3A1U1X6</accession>
<keyword evidence="1" id="KW-0328">Glycosyltransferase</keyword>
<reference evidence="6" key="1">
    <citation type="submission" date="2018-09" db="EMBL/GenBank/DDBJ databases">
        <authorList>
            <person name="Kim I."/>
        </authorList>
    </citation>
    <scope>NUCLEOTIDE SEQUENCE [LARGE SCALE GENOMIC DNA]</scope>
    <source>
        <strain evidence="6">DD4a</strain>
    </source>
</reference>
<sequence>MIVVDGRWTGRHGIARFAGEVVARLPWAAEVRADVPPTSPRDVLSTWRLRLGRQDVVYSPGFNAGLTRARQILTLHDLIHLDEPAERSKAKEAYYEAVVRPAVRRAGIVLTVSETSKARIETWLGPSSRVEVVEVGNGCAPAFLGGSTPPPGRGRFLYVGNLKPHKNVEVLFRSLALRTANRLTLVTADVHRAEALAQRHGVVDRVEVRSGLTDAELAEVYRRHDAVLMPSLLEGFGLPALEAVASGRRVGYSSGCASVAEIVGGEGVAVGSAGDAEEWAQAMDRLLEAGPSSVAADPAWRDRYDWGSVSRRVERAVTSVTA</sequence>
<evidence type="ECO:0000313" key="5">
    <source>
        <dbReference type="EMBL" id="RIX26607.1"/>
    </source>
</evidence>
<dbReference type="CDD" id="cd03809">
    <property type="entry name" value="GT4_MtfB-like"/>
    <property type="match status" value="1"/>
</dbReference>
<dbReference type="GO" id="GO:0016757">
    <property type="term" value="F:glycosyltransferase activity"/>
    <property type="evidence" value="ECO:0007669"/>
    <property type="project" value="UniProtKB-KW"/>
</dbReference>
<evidence type="ECO:0000313" key="6">
    <source>
        <dbReference type="Proteomes" id="UP000265742"/>
    </source>
</evidence>
<dbReference type="PANTHER" id="PTHR46401">
    <property type="entry name" value="GLYCOSYLTRANSFERASE WBBK-RELATED"/>
    <property type="match status" value="1"/>
</dbReference>
<feature type="domain" description="Glycosyltransferase subfamily 4-like N-terminal" evidence="4">
    <location>
        <begin position="17"/>
        <end position="136"/>
    </location>
</feature>
<dbReference type="AlphaFoldDB" id="A0A3A1U1X6"/>
<dbReference type="OrthoDB" id="9801609at2"/>
<keyword evidence="6" id="KW-1185">Reference proteome</keyword>
<protein>
    <submittedName>
        <fullName evidence="5">Glycosyltransferase family 1 protein</fullName>
    </submittedName>
</protein>
<dbReference type="GO" id="GO:0009103">
    <property type="term" value="P:lipopolysaccharide biosynthetic process"/>
    <property type="evidence" value="ECO:0007669"/>
    <property type="project" value="TreeGrafter"/>
</dbReference>
<evidence type="ECO:0000259" key="3">
    <source>
        <dbReference type="Pfam" id="PF00534"/>
    </source>
</evidence>
<dbReference type="Proteomes" id="UP000265742">
    <property type="component" value="Unassembled WGS sequence"/>
</dbReference>
<dbReference type="EMBL" id="QXTG01000003">
    <property type="protein sequence ID" value="RIX26607.1"/>
    <property type="molecule type" value="Genomic_DNA"/>
</dbReference>
<dbReference type="Gene3D" id="3.40.50.2000">
    <property type="entry name" value="Glycogen Phosphorylase B"/>
    <property type="match status" value="1"/>
</dbReference>
<gene>
    <name evidence="5" type="ORF">D1781_16970</name>
</gene>
<proteinExistence type="predicted"/>
<dbReference type="Pfam" id="PF13579">
    <property type="entry name" value="Glyco_trans_4_4"/>
    <property type="match status" value="1"/>
</dbReference>
<feature type="domain" description="Glycosyl transferase family 1" evidence="3">
    <location>
        <begin position="152"/>
        <end position="291"/>
    </location>
</feature>
<dbReference type="InterPro" id="IPR028098">
    <property type="entry name" value="Glyco_trans_4-like_N"/>
</dbReference>
<organism evidence="5 6">
    <name type="scientific">Amnibacterium setariae</name>
    <dbReference type="NCBI Taxonomy" id="2306585"/>
    <lineage>
        <taxon>Bacteria</taxon>
        <taxon>Bacillati</taxon>
        <taxon>Actinomycetota</taxon>
        <taxon>Actinomycetes</taxon>
        <taxon>Micrococcales</taxon>
        <taxon>Microbacteriaceae</taxon>
        <taxon>Amnibacterium</taxon>
    </lineage>
</organism>